<evidence type="ECO:0000313" key="12">
    <source>
        <dbReference type="Proteomes" id="UP000226592"/>
    </source>
</evidence>
<dbReference type="SUPFAM" id="SSF75689">
    <property type="entry name" value="Zinc-binding domain of translation initiation factor 2 beta"/>
    <property type="match status" value="1"/>
</dbReference>
<comment type="subunit">
    <text evidence="3 9">Heterotrimer composed of an alpha, a beta and a gamma chain.</text>
</comment>
<dbReference type="InterPro" id="IPR004458">
    <property type="entry name" value="TIF2_bsu_arc"/>
</dbReference>
<keyword evidence="5 9" id="KW-0396">Initiation factor</keyword>
<evidence type="ECO:0000256" key="1">
    <source>
        <dbReference type="ARBA" id="ARBA00003323"/>
    </source>
</evidence>
<dbReference type="Pfam" id="PF01873">
    <property type="entry name" value="eIF-5_eIF-2B"/>
    <property type="match status" value="1"/>
</dbReference>
<dbReference type="PANTHER" id="PTHR23001:SF3">
    <property type="entry name" value="EUKARYOTIC TRANSLATION INITIATION FACTOR 2 SUBUNIT 2"/>
    <property type="match status" value="1"/>
</dbReference>
<keyword evidence="6 9" id="KW-0648">Protein biosynthesis</keyword>
<evidence type="ECO:0000256" key="5">
    <source>
        <dbReference type="ARBA" id="ARBA00022540"/>
    </source>
</evidence>
<comment type="similarity">
    <text evidence="2 9">Belongs to the eIF-2-beta/eIF-5 family.</text>
</comment>
<evidence type="ECO:0000256" key="9">
    <source>
        <dbReference type="HAMAP-Rule" id="MF_00232"/>
    </source>
</evidence>
<reference evidence="12" key="1">
    <citation type="submission" date="2017-09" db="EMBL/GenBank/DDBJ databases">
        <title>The Reconstruction of 2,631 Draft Metagenome-Assembled Genomes from the Global Oceans.</title>
        <authorList>
            <person name="Tully B.J."/>
            <person name="Graham E.D."/>
            <person name="Heidelberg J.F."/>
        </authorList>
    </citation>
    <scope>NUCLEOTIDE SEQUENCE [LARGE SCALE GENOMIC DNA]</scope>
</reference>
<comment type="caution">
    <text evidence="11">The sequence shown here is derived from an EMBL/GenBank/DDBJ whole genome shotgun (WGS) entry which is preliminary data.</text>
</comment>
<dbReference type="Gene3D" id="3.30.30.170">
    <property type="match status" value="1"/>
</dbReference>
<evidence type="ECO:0000256" key="6">
    <source>
        <dbReference type="ARBA" id="ARBA00022917"/>
    </source>
</evidence>
<dbReference type="InterPro" id="IPR016190">
    <property type="entry name" value="Transl_init_fac_IF2/IF5_Zn-bd"/>
</dbReference>
<dbReference type="NCBIfam" id="TIGR00311">
    <property type="entry name" value="aIF-2beta"/>
    <property type="match status" value="1"/>
</dbReference>
<evidence type="ECO:0000256" key="7">
    <source>
        <dbReference type="ARBA" id="ARBA00031466"/>
    </source>
</evidence>
<dbReference type="FunFam" id="3.30.30.170:FF:000001">
    <property type="entry name" value="Eukaryotic translation initiation factor 2 subunit"/>
    <property type="match status" value="1"/>
</dbReference>
<sequence>MKYENMLDRLYTALPEKTKKRERFEMPQAESFVQGTKTIVKNFGAILKIIKRDEKHLFKFLAKETATAASVDDLSRLILNGKFSQEQVNNLLQTYIKQFVLCPECSRPDTKVKEKQGVKMLKCEACGALSTVKGL</sequence>
<evidence type="ECO:0000313" key="11">
    <source>
        <dbReference type="EMBL" id="MAG22240.1"/>
    </source>
</evidence>
<gene>
    <name evidence="9" type="primary">eif2b</name>
    <name evidence="11" type="ORF">CL943_02965</name>
</gene>
<feature type="domain" description="Translation initiation factor IF2/IF5" evidence="10">
    <location>
        <begin position="21"/>
        <end position="129"/>
    </location>
</feature>
<comment type="function">
    <text evidence="1 9">eIF-2 functions in the early steps of protein synthesis by forming a ternary complex with GTP and initiator tRNA.</text>
</comment>
<evidence type="ECO:0000256" key="3">
    <source>
        <dbReference type="ARBA" id="ARBA00011243"/>
    </source>
</evidence>
<name>A0A2D6M1D2_9ARCH</name>
<dbReference type="SMART" id="SM00653">
    <property type="entry name" value="eIF2B_5"/>
    <property type="match status" value="1"/>
</dbReference>
<protein>
    <recommendedName>
        <fullName evidence="4 9">Translation initiation factor 2 subunit beta</fullName>
    </recommendedName>
    <alternativeName>
        <fullName evidence="7 9">aIF2-beta</fullName>
    </alternativeName>
    <alternativeName>
        <fullName evidence="8 9">eIF-2-beta</fullName>
    </alternativeName>
</protein>
<evidence type="ECO:0000256" key="8">
    <source>
        <dbReference type="ARBA" id="ARBA00032408"/>
    </source>
</evidence>
<evidence type="ECO:0000256" key="4">
    <source>
        <dbReference type="ARBA" id="ARBA00022314"/>
    </source>
</evidence>
<dbReference type="PANTHER" id="PTHR23001">
    <property type="entry name" value="EUKARYOTIC TRANSLATION INITIATION FACTOR"/>
    <property type="match status" value="1"/>
</dbReference>
<organism evidence="11 12">
    <name type="scientific">Candidatus Iainarchaeum sp</name>
    <dbReference type="NCBI Taxonomy" id="3101447"/>
    <lineage>
        <taxon>Archaea</taxon>
        <taxon>Candidatus Iainarchaeota</taxon>
        <taxon>Candidatus Iainarchaeia</taxon>
        <taxon>Candidatus Iainarchaeales</taxon>
        <taxon>Candidatus Iainarchaeaceae</taxon>
        <taxon>Candidatus Iainarchaeum</taxon>
    </lineage>
</organism>
<accession>A0A2D6M1D2</accession>
<dbReference type="InterPro" id="IPR045196">
    <property type="entry name" value="IF2/IF5"/>
</dbReference>
<dbReference type="InterPro" id="IPR016189">
    <property type="entry name" value="Transl_init_fac_IF2/IF5_N"/>
</dbReference>
<dbReference type="SUPFAM" id="SSF100966">
    <property type="entry name" value="Translation initiation factor 2 beta, aIF2beta, N-terminal domain"/>
    <property type="match status" value="1"/>
</dbReference>
<dbReference type="NCBIfam" id="NF003067">
    <property type="entry name" value="PRK03988.1"/>
    <property type="match status" value="1"/>
</dbReference>
<evidence type="ECO:0000259" key="10">
    <source>
        <dbReference type="SMART" id="SM00653"/>
    </source>
</evidence>
<evidence type="ECO:0000256" key="2">
    <source>
        <dbReference type="ARBA" id="ARBA00010397"/>
    </source>
</evidence>
<proteinExistence type="inferred from homology"/>
<dbReference type="GO" id="GO:0003743">
    <property type="term" value="F:translation initiation factor activity"/>
    <property type="evidence" value="ECO:0007669"/>
    <property type="project" value="UniProtKB-UniRule"/>
</dbReference>
<dbReference type="Proteomes" id="UP000226592">
    <property type="component" value="Unassembled WGS sequence"/>
</dbReference>
<dbReference type="AlphaFoldDB" id="A0A2D6M1D2"/>
<dbReference type="EMBL" id="NZBU01000009">
    <property type="protein sequence ID" value="MAG22240.1"/>
    <property type="molecule type" value="Genomic_DNA"/>
</dbReference>
<dbReference type="InterPro" id="IPR002735">
    <property type="entry name" value="Transl_init_fac_IF2/IF5_dom"/>
</dbReference>
<dbReference type="HAMAP" id="MF_00232">
    <property type="entry name" value="eIF_2_beta"/>
    <property type="match status" value="1"/>
</dbReference>